<protein>
    <recommendedName>
        <fullName evidence="6">Phosphate transporter</fullName>
    </recommendedName>
</protein>
<evidence type="ECO:0000256" key="1">
    <source>
        <dbReference type="ARBA" id="ARBA00004141"/>
    </source>
</evidence>
<feature type="transmembrane region" description="Helical" evidence="6">
    <location>
        <begin position="84"/>
        <end position="104"/>
    </location>
</feature>
<proteinExistence type="inferred from homology"/>
<keyword evidence="5 6" id="KW-0472">Membrane</keyword>
<feature type="transmembrane region" description="Helical" evidence="6">
    <location>
        <begin position="492"/>
        <end position="511"/>
    </location>
</feature>
<name>A0ABS1R0E5_9SPHI</name>
<keyword evidence="7" id="KW-0175">Coiled coil</keyword>
<keyword evidence="6" id="KW-0592">Phosphate transport</keyword>
<dbReference type="Pfam" id="PF01384">
    <property type="entry name" value="PHO4"/>
    <property type="match status" value="1"/>
</dbReference>
<dbReference type="InterPro" id="IPR001204">
    <property type="entry name" value="Phos_transporter"/>
</dbReference>
<feature type="transmembrane region" description="Helical" evidence="6">
    <location>
        <begin position="45"/>
        <end position="64"/>
    </location>
</feature>
<keyword evidence="9" id="KW-1185">Reference proteome</keyword>
<reference evidence="8 9" key="1">
    <citation type="submission" date="2021-01" db="EMBL/GenBank/DDBJ databases">
        <title>C459-1 draft genome sequence.</title>
        <authorList>
            <person name="Zhang X.-F."/>
        </authorList>
    </citation>
    <scope>NUCLEOTIDE SEQUENCE [LARGE SCALE GENOMIC DNA]</scope>
    <source>
        <strain evidence="9">C459-1</strain>
    </source>
</reference>
<feature type="transmembrane region" description="Helical" evidence="6">
    <location>
        <begin position="465"/>
        <end position="486"/>
    </location>
</feature>
<feature type="transmembrane region" description="Helical" evidence="6">
    <location>
        <begin position="6"/>
        <end position="24"/>
    </location>
</feature>
<comment type="subcellular location">
    <subcellularLocation>
        <location evidence="1 6">Membrane</location>
        <topology evidence="1 6">Multi-pass membrane protein</topology>
    </subcellularLocation>
</comment>
<feature type="transmembrane region" description="Helical" evidence="6">
    <location>
        <begin position="189"/>
        <end position="209"/>
    </location>
</feature>
<dbReference type="PANTHER" id="PTHR11101">
    <property type="entry name" value="PHOSPHATE TRANSPORTER"/>
    <property type="match status" value="1"/>
</dbReference>
<dbReference type="PANTHER" id="PTHR11101:SF16">
    <property type="entry name" value="PHOSPHATE TRANSPORTER"/>
    <property type="match status" value="1"/>
</dbReference>
<feature type="transmembrane region" description="Helical" evidence="6">
    <location>
        <begin position="229"/>
        <end position="246"/>
    </location>
</feature>
<evidence type="ECO:0000313" key="8">
    <source>
        <dbReference type="EMBL" id="MBL1408140.1"/>
    </source>
</evidence>
<organism evidence="8 9">
    <name type="scientific">Sphingobacterium faecale</name>
    <dbReference type="NCBI Taxonomy" id="2803775"/>
    <lineage>
        <taxon>Bacteria</taxon>
        <taxon>Pseudomonadati</taxon>
        <taxon>Bacteroidota</taxon>
        <taxon>Sphingobacteriia</taxon>
        <taxon>Sphingobacteriales</taxon>
        <taxon>Sphingobacteriaceae</taxon>
        <taxon>Sphingobacterium</taxon>
    </lineage>
</organism>
<evidence type="ECO:0000256" key="5">
    <source>
        <dbReference type="ARBA" id="ARBA00023136"/>
    </source>
</evidence>
<evidence type="ECO:0000256" key="4">
    <source>
        <dbReference type="ARBA" id="ARBA00022989"/>
    </source>
</evidence>
<evidence type="ECO:0000256" key="6">
    <source>
        <dbReference type="RuleBase" id="RU363058"/>
    </source>
</evidence>
<evidence type="ECO:0000256" key="2">
    <source>
        <dbReference type="ARBA" id="ARBA00022448"/>
    </source>
</evidence>
<evidence type="ECO:0000256" key="7">
    <source>
        <dbReference type="SAM" id="Coils"/>
    </source>
</evidence>
<dbReference type="EMBL" id="JAERTY010000002">
    <property type="protein sequence ID" value="MBL1408140.1"/>
    <property type="molecule type" value="Genomic_DNA"/>
</dbReference>
<feature type="transmembrane region" description="Helical" evidence="6">
    <location>
        <begin position="152"/>
        <end position="177"/>
    </location>
</feature>
<comment type="similarity">
    <text evidence="6">Belongs to the inorganic phosphate transporter (PiT) (TC 2.A.20) family.</text>
</comment>
<dbReference type="RefSeq" id="WP_202101911.1">
    <property type="nucleotide sequence ID" value="NZ_JAERTY010000002.1"/>
</dbReference>
<dbReference type="Proteomes" id="UP000625283">
    <property type="component" value="Unassembled WGS sequence"/>
</dbReference>
<evidence type="ECO:0000313" key="9">
    <source>
        <dbReference type="Proteomes" id="UP000625283"/>
    </source>
</evidence>
<feature type="transmembrane region" description="Helical" evidence="6">
    <location>
        <begin position="253"/>
        <end position="271"/>
    </location>
</feature>
<gene>
    <name evidence="8" type="ORF">JKG61_05195</name>
</gene>
<keyword evidence="3 6" id="KW-0812">Transmembrane</keyword>
<sequence length="753" mass="83863">MDNYLYLVIITLITLGIIDLMVGVSNDAVNFLNSAIGSKAIPFRLIMILASAGILCGAVFSSGMMEIARSGIYIPSMFSFNDVLIIFLAVMITDIILLDVFNYFGLPTSTTVSIVFELLGGAVCLGLYKIATTTGDWSSLSQYINTEKASEIVISILLSVVLSFSVGMAVQYVSRLIFTFQFERKMKSFGVFFGGVALAAISYFIIIKGLKTVTFIDKATKDWINTHELLLILGSFVLFTAFSFILTRLKINILKVIIGIGTFALALSFAGNDLVNFIGVPVAAIQAIGFFQASGGNPETYMMDELGSADIVAPVWILFISGAIMIITLWTSKKAKSVIETEMSLSSQDGGTEKFQPNTLSRWIVRGFLSVGNAIGFLMPRALQSRLDRSFENERTTKKKTPDEPMFDMVRASVNLMVASSLIALGTSMKLPLSTTYVTFMVAMGTAFADRAWDRESAVYRVSGVFHVIGGWFFTAACAFAGAFIIAYLLKIGGIITFVGALVLLAILLVFNAKSHKKKVAEQAKKKLKLAKEDIHTLQQVTEASSNQISEVFAKSNIFYKEIIDGLIKNDLTSLSMNKKLIKKFLRDLDSTNDNLYSFIRNLDDSSAKGSRFYIMSLGYLQDIVENLYVIATNAHNHVDNNHKPLKDYQGNDLRLVADELGNWYAEVYNMYKRREFLKIDNTMKQRDQLQKVINNLVDKQIDHIRTTENSPKNAKLYFSILLETNELISSTFKLLRLNKEFEEFKIDNKKIK</sequence>
<keyword evidence="2 6" id="KW-0813">Transport</keyword>
<feature type="transmembrane region" description="Helical" evidence="6">
    <location>
        <begin position="311"/>
        <end position="330"/>
    </location>
</feature>
<accession>A0ABS1R0E5</accession>
<evidence type="ECO:0000256" key="3">
    <source>
        <dbReference type="ARBA" id="ARBA00022692"/>
    </source>
</evidence>
<feature type="transmembrane region" description="Helical" evidence="6">
    <location>
        <begin position="111"/>
        <end position="132"/>
    </location>
</feature>
<feature type="coiled-coil region" evidence="7">
    <location>
        <begin position="514"/>
        <end position="541"/>
    </location>
</feature>
<comment type="caution">
    <text evidence="8">The sequence shown here is derived from an EMBL/GenBank/DDBJ whole genome shotgun (WGS) entry which is preliminary data.</text>
</comment>
<keyword evidence="4 6" id="KW-1133">Transmembrane helix</keyword>